<dbReference type="AlphaFoldDB" id="A0A225A9T6"/>
<dbReference type="OrthoDB" id="411785at2759"/>
<evidence type="ECO:0000313" key="2">
    <source>
        <dbReference type="EMBL" id="OKL56830.1"/>
    </source>
</evidence>
<dbReference type="STRING" id="1441469.A0A225A9T6"/>
<feature type="region of interest" description="Disordered" evidence="1">
    <location>
        <begin position="152"/>
        <end position="179"/>
    </location>
</feature>
<comment type="caution">
    <text evidence="2">The sequence shown here is derived from an EMBL/GenBank/DDBJ whole genome shotgun (WGS) entry which is preliminary data.</text>
</comment>
<dbReference type="EMBL" id="LFMY01000013">
    <property type="protein sequence ID" value="OKL56830.1"/>
    <property type="molecule type" value="Genomic_DNA"/>
</dbReference>
<name>A0A225A9T6_TALAT</name>
<dbReference type="RefSeq" id="XP_020116951.1">
    <property type="nucleotide sequence ID" value="XM_020262765.1"/>
</dbReference>
<organism evidence="2 3">
    <name type="scientific">Talaromyces atroroseus</name>
    <dbReference type="NCBI Taxonomy" id="1441469"/>
    <lineage>
        <taxon>Eukaryota</taxon>
        <taxon>Fungi</taxon>
        <taxon>Dikarya</taxon>
        <taxon>Ascomycota</taxon>
        <taxon>Pezizomycotina</taxon>
        <taxon>Eurotiomycetes</taxon>
        <taxon>Eurotiomycetidae</taxon>
        <taxon>Eurotiales</taxon>
        <taxon>Trichocomaceae</taxon>
        <taxon>Talaromyces</taxon>
        <taxon>Talaromyces sect. Trachyspermi</taxon>
    </lineage>
</organism>
<dbReference type="GeneID" id="31007479"/>
<evidence type="ECO:0000256" key="1">
    <source>
        <dbReference type="SAM" id="MobiDB-lite"/>
    </source>
</evidence>
<reference evidence="2 3" key="1">
    <citation type="submission" date="2015-06" db="EMBL/GenBank/DDBJ databases">
        <title>Talaromyces atroroseus IBT 11181 draft genome.</title>
        <authorList>
            <person name="Rasmussen K.B."/>
            <person name="Rasmussen S."/>
            <person name="Petersen B."/>
            <person name="Sicheritz-Ponten T."/>
            <person name="Mortensen U.H."/>
            <person name="Thrane U."/>
        </authorList>
    </citation>
    <scope>NUCLEOTIDE SEQUENCE [LARGE SCALE GENOMIC DNA]</scope>
    <source>
        <strain evidence="2 3">IBT 11181</strain>
    </source>
</reference>
<dbReference type="Proteomes" id="UP000214365">
    <property type="component" value="Unassembled WGS sequence"/>
</dbReference>
<feature type="compositionally biased region" description="Polar residues" evidence="1">
    <location>
        <begin position="159"/>
        <end position="177"/>
    </location>
</feature>
<keyword evidence="3" id="KW-1185">Reference proteome</keyword>
<feature type="region of interest" description="Disordered" evidence="1">
    <location>
        <begin position="1"/>
        <end position="22"/>
    </location>
</feature>
<gene>
    <name evidence="2" type="ORF">UA08_07723</name>
</gene>
<proteinExistence type="predicted"/>
<feature type="compositionally biased region" description="Polar residues" evidence="1">
    <location>
        <begin position="1"/>
        <end position="14"/>
    </location>
</feature>
<sequence length="284" mass="31082">MTSPIQLKSNNTPQKKVKGAPDYDDASYWDTKFVTGQDVGEWLNKGDVLLDAALTELERRYPSSHTTGNDTPGNEGYISGPRALHLGPGISALGIRIGRENEHGKASPDHIMHWIQADLCSWEQVSQSILPFAPFDVIIDKSTSDAIATSVPRTFHRPSASSNDNGDTCNASEGNRSASHETDSAICPYLRDPLSLNLNGDNSKGCVTLSPVEMLSIHLVSLAKKDAIWLVLSYSSVRFDGLPYLRKYWEVASRTPLKAPAGQASSATAMVPDVFHWVYVLRKK</sequence>
<accession>A0A225A9T6</accession>
<protein>
    <submittedName>
        <fullName evidence="2">Uncharacterized protein</fullName>
    </submittedName>
</protein>
<evidence type="ECO:0000313" key="3">
    <source>
        <dbReference type="Proteomes" id="UP000214365"/>
    </source>
</evidence>